<sequence>MSHTLIIAEAGVNHNGSLENAKKLVDAAVKAGADYVKFQTFKAEKIVSKEAGKAAYQQKNTGTSETQLEMLRKLELSEAAHLELIEYCKSKGIQFLSTPFDLESIDLLKKLGVTLGKVPSGEITNLPYLRKMAAAFTHLIMSTGMAEMAEIKAALEVLLKAGMSRQQITVLHCNTEYPTPMADVNLRAMLTIKEDIKVEIGYSDHTPGIEVPIAAVALGATVIEKHFTLDRNMEGPDHKASLEPDELLNMVSSIRNIEKALGNNVKTPSASEINNIKIVRKSIVAKGPIAKGDPFTEENLTVKRPGTGISPMEWDNVIGRIAAKDFREDEMITL</sequence>
<feature type="domain" description="AFP-like" evidence="1">
    <location>
        <begin position="282"/>
        <end position="334"/>
    </location>
</feature>
<dbReference type="Proteomes" id="UP000198984">
    <property type="component" value="Unassembled WGS sequence"/>
</dbReference>
<dbReference type="SUPFAM" id="SSF51269">
    <property type="entry name" value="AFP III-like domain"/>
    <property type="match status" value="1"/>
</dbReference>
<evidence type="ECO:0000259" key="1">
    <source>
        <dbReference type="PROSITE" id="PS50844"/>
    </source>
</evidence>
<name>A0A1H7LMI3_9BACT</name>
<dbReference type="PANTHER" id="PTHR42966:SF1">
    <property type="entry name" value="SIALIC ACID SYNTHASE"/>
    <property type="match status" value="1"/>
</dbReference>
<dbReference type="STRING" id="573321.SAMN04488505_1011295"/>
<dbReference type="Pfam" id="PF08666">
    <property type="entry name" value="SAF"/>
    <property type="match status" value="1"/>
</dbReference>
<dbReference type="InterPro" id="IPR013974">
    <property type="entry name" value="SAF"/>
</dbReference>
<evidence type="ECO:0000313" key="2">
    <source>
        <dbReference type="EMBL" id="SEL00212.1"/>
    </source>
</evidence>
<proteinExistence type="predicted"/>
<dbReference type="SMART" id="SM00858">
    <property type="entry name" value="SAF"/>
    <property type="match status" value="1"/>
</dbReference>
<accession>A0A1H7LMI3</accession>
<reference evidence="2 3" key="1">
    <citation type="submission" date="2016-10" db="EMBL/GenBank/DDBJ databases">
        <authorList>
            <person name="de Groot N.N."/>
        </authorList>
    </citation>
    <scope>NUCLEOTIDE SEQUENCE [LARGE SCALE GENOMIC DNA]</scope>
    <source>
        <strain evidence="2 3">DSM 21039</strain>
    </source>
</reference>
<dbReference type="InterPro" id="IPR020007">
    <property type="entry name" value="NeuB/NeuA"/>
</dbReference>
<dbReference type="PANTHER" id="PTHR42966">
    <property type="entry name" value="N-ACETYLNEURAMINATE SYNTHASE"/>
    <property type="match status" value="1"/>
</dbReference>
<dbReference type="SUPFAM" id="SSF51569">
    <property type="entry name" value="Aldolase"/>
    <property type="match status" value="1"/>
</dbReference>
<dbReference type="RefSeq" id="WP_089907661.1">
    <property type="nucleotide sequence ID" value="NZ_FOBB01000001.1"/>
</dbReference>
<dbReference type="InterPro" id="IPR013132">
    <property type="entry name" value="PseI/NeuA/B-like_N"/>
</dbReference>
<dbReference type="InterPro" id="IPR051690">
    <property type="entry name" value="PseI-like"/>
</dbReference>
<dbReference type="GO" id="GO:0047444">
    <property type="term" value="F:N-acylneuraminate-9-phosphate synthase activity"/>
    <property type="evidence" value="ECO:0007669"/>
    <property type="project" value="TreeGrafter"/>
</dbReference>
<protein>
    <submittedName>
        <fullName evidence="2">N-acetylneuraminate synthase</fullName>
    </submittedName>
</protein>
<gene>
    <name evidence="2" type="ORF">SAMN04488505_1011295</name>
</gene>
<dbReference type="GO" id="GO:0016051">
    <property type="term" value="P:carbohydrate biosynthetic process"/>
    <property type="evidence" value="ECO:0007669"/>
    <property type="project" value="InterPro"/>
</dbReference>
<dbReference type="CDD" id="cd11615">
    <property type="entry name" value="SAF_NeuB_like"/>
    <property type="match status" value="1"/>
</dbReference>
<dbReference type="Gene3D" id="3.90.1210.10">
    <property type="entry name" value="Antifreeze-like/N-acetylneuraminic acid synthase C-terminal domain"/>
    <property type="match status" value="1"/>
</dbReference>
<organism evidence="2 3">
    <name type="scientific">Chitinophaga rupis</name>
    <dbReference type="NCBI Taxonomy" id="573321"/>
    <lineage>
        <taxon>Bacteria</taxon>
        <taxon>Pseudomonadati</taxon>
        <taxon>Bacteroidota</taxon>
        <taxon>Chitinophagia</taxon>
        <taxon>Chitinophagales</taxon>
        <taxon>Chitinophagaceae</taxon>
        <taxon>Chitinophaga</taxon>
    </lineage>
</organism>
<dbReference type="InterPro" id="IPR036732">
    <property type="entry name" value="AFP_Neu5c_C_sf"/>
</dbReference>
<dbReference type="Gene3D" id="3.20.20.70">
    <property type="entry name" value="Aldolase class I"/>
    <property type="match status" value="1"/>
</dbReference>
<dbReference type="InterPro" id="IPR057736">
    <property type="entry name" value="SAF_PseI/NeuA/NeuB"/>
</dbReference>
<dbReference type="AlphaFoldDB" id="A0A1H7LMI3"/>
<keyword evidence="3" id="KW-1185">Reference proteome</keyword>
<dbReference type="InterPro" id="IPR006190">
    <property type="entry name" value="SAF_AFP_Neu5Ac"/>
</dbReference>
<dbReference type="Pfam" id="PF03102">
    <property type="entry name" value="NeuB"/>
    <property type="match status" value="1"/>
</dbReference>
<dbReference type="NCBIfam" id="TIGR03569">
    <property type="entry name" value="NeuB_NnaB"/>
    <property type="match status" value="1"/>
</dbReference>
<dbReference type="InterPro" id="IPR013785">
    <property type="entry name" value="Aldolase_TIM"/>
</dbReference>
<dbReference type="EMBL" id="FOBB01000001">
    <property type="protein sequence ID" value="SEL00212.1"/>
    <property type="molecule type" value="Genomic_DNA"/>
</dbReference>
<dbReference type="PROSITE" id="PS50844">
    <property type="entry name" value="AFP_LIKE"/>
    <property type="match status" value="1"/>
</dbReference>
<evidence type="ECO:0000313" key="3">
    <source>
        <dbReference type="Proteomes" id="UP000198984"/>
    </source>
</evidence>
<dbReference type="OrthoDB" id="9814210at2"/>